<dbReference type="InterPro" id="IPR007505">
    <property type="entry name" value="PDDEXK_7"/>
</dbReference>
<name>A0A6N6MFN6_9FLAO</name>
<accession>A0A6N6MFN6</accession>
<keyword evidence="3" id="KW-1185">Reference proteome</keyword>
<dbReference type="AlphaFoldDB" id="A0A6N6MFN6"/>
<dbReference type="EMBL" id="WAAT01000022">
    <property type="protein sequence ID" value="KAB1069676.1"/>
    <property type="molecule type" value="Genomic_DNA"/>
</dbReference>
<evidence type="ECO:0000259" key="1">
    <source>
        <dbReference type="Pfam" id="PF09823"/>
    </source>
</evidence>
<evidence type="ECO:0000313" key="2">
    <source>
        <dbReference type="EMBL" id="KAB1069676.1"/>
    </source>
</evidence>
<feature type="domain" description="DUF2357" evidence="1">
    <location>
        <begin position="88"/>
        <end position="338"/>
    </location>
</feature>
<organism evidence="2 3">
    <name type="scientific">Pseudotamlana haliotis</name>
    <dbReference type="NCBI Taxonomy" id="2614804"/>
    <lineage>
        <taxon>Bacteria</taxon>
        <taxon>Pseudomonadati</taxon>
        <taxon>Bacteroidota</taxon>
        <taxon>Flavobacteriia</taxon>
        <taxon>Flavobacteriales</taxon>
        <taxon>Flavobacteriaceae</taxon>
        <taxon>Pseudotamlana</taxon>
    </lineage>
</organism>
<dbReference type="Pfam" id="PF09823">
    <property type="entry name" value="DUF2357"/>
    <property type="match status" value="1"/>
</dbReference>
<dbReference type="Pfam" id="PF04411">
    <property type="entry name" value="PDDEXK_7"/>
    <property type="match status" value="1"/>
</dbReference>
<dbReference type="InterPro" id="IPR018633">
    <property type="entry name" value="DUF2357"/>
</dbReference>
<evidence type="ECO:0000313" key="3">
    <source>
        <dbReference type="Proteomes" id="UP000441333"/>
    </source>
</evidence>
<dbReference type="RefSeq" id="WP_150936444.1">
    <property type="nucleotide sequence ID" value="NZ_WAAT01000022.1"/>
</dbReference>
<proteinExistence type="predicted"/>
<sequence length="773" mass="89493">MEKKQSIEIDLSYIKDGLYLCVDAQKKGDIEVDTTNFYEHEPVYQLKEGCFYDFEFSHKKENIAKHYRLFCSDQSNIVKNRKRKEYIGVIAPNIFVGTLTLQILSTEQPDKRWDLQLEVQSKKTSYRKDYQYMLNDITSKCTDLIIQANSPVTHSFETDFNADNKTLYQRFAFISSIINSEEFDDAVQRIVTSPTTNWTEEAELTDARKIKRFKNSELRSLINSDNRLKLTGTHPLYQKGIKSVATKIQSYRKFESVDTSENRFIKHALETFLKFCMNIGNHPNAGTRLQGEADIVSEKLETHLQHDLFKEVSRPTTLKLNSPTLQKKEGYREILKVWLKFDLAAKLIWNGGDDVYSGGKKDIATLYEYWLFFKLLDVLKNIFEIEPKELERLIVPSNDKLSLQLKQGKVTALSGAYYKANRHLNIRFNYNRSFIGGTYDISKTGSWTTTLRPDYTLSIWPTNLEEKEAEATDHIVHIHFDAKYKVANINQILGEDKSEDTLNKEKKENLKGIYKNADLLKMHAYKDAIRRTSGAYVLYPGETNKPIRGFHEVLPGLGAFPIKPTENANETIHLENFIKEVLKHFLNTASQRENIAHKSYKIYKNNTPNELLEPIPEYLDKAEMIKLIPDDTHVLVGFYNSEMQYDWIAKKGKYNFRMGPSNGSLVLDKDTVSSKFLLLHTHGDKSSSDLWRIISKGPQVYSRLNLEKKGYPKATKPSEYDKHYLVIQIEKIDPSEFGNRKWDFRKLINYKSGNASAKPFTTTITELVKQKTD</sequence>
<reference evidence="2 3" key="1">
    <citation type="submission" date="2019-09" db="EMBL/GenBank/DDBJ databases">
        <authorList>
            <person name="Cao W.R."/>
        </authorList>
    </citation>
    <scope>NUCLEOTIDE SEQUENCE [LARGE SCALE GENOMIC DNA]</scope>
    <source>
        <strain evidence="2 3">B1N29</strain>
    </source>
</reference>
<dbReference type="Proteomes" id="UP000441333">
    <property type="component" value="Unassembled WGS sequence"/>
</dbReference>
<gene>
    <name evidence="2" type="ORF">F6U93_02330</name>
</gene>
<protein>
    <submittedName>
        <fullName evidence="2">DUF2357 domain-containing protein</fullName>
    </submittedName>
</protein>
<comment type="caution">
    <text evidence="2">The sequence shown here is derived from an EMBL/GenBank/DDBJ whole genome shotgun (WGS) entry which is preliminary data.</text>
</comment>